<dbReference type="GO" id="GO:0030288">
    <property type="term" value="C:outer membrane-bounded periplasmic space"/>
    <property type="evidence" value="ECO:0007669"/>
    <property type="project" value="TreeGrafter"/>
</dbReference>
<evidence type="ECO:0000256" key="3">
    <source>
        <dbReference type="SAM" id="MobiDB-lite"/>
    </source>
</evidence>
<evidence type="ECO:0000259" key="4">
    <source>
        <dbReference type="Pfam" id="PF00149"/>
    </source>
</evidence>
<dbReference type="InterPro" id="IPR029052">
    <property type="entry name" value="Metallo-depent_PP-like"/>
</dbReference>
<dbReference type="InterPro" id="IPR036907">
    <property type="entry name" value="5'-Nucleotdase_C_sf"/>
</dbReference>
<comment type="similarity">
    <text evidence="2">Belongs to the 5'-nucleotidase family.</text>
</comment>
<sequence>MPILHSLARSVGLPLALALGGCSQLPSPAAAPLEVNLAVINDLHGHVHSGPFSYRPPAGGEITLAAGGIDALSGLLAELRRQDPELLFVGAGDLIGGSPPLSGLWADEPTLEALNLMGLDVSAVGNHELDNGRQELLRQVHGGCASPRPDKACRFDGRHRGTRFPYIAANLIDSASGQPLFAPYHIEEVRGLKIAFVGAVTADLPYLVPRSSMQGLRTLDEAEAINAQIPALERQGADAIIAVVHSGGRTAAAFDRPDCSDLSGDIVGVARRLDPQVDLLISAHTHEGYLCRVGSLPVTQAASYGRLLTHLTLRIDPASRQVLGVEARNLLVDPQHYPGSAEVTALKQAIEQRGRETLGRPMARLGARRVPRRPDAAGESPMGDLVADAQLAATRHLGARAALTNLGGIRGELALEPGQSQVSFGQLVTAQPFDNHLVVLSLSGTQLRELLEQQWQGGEFRPLQVSASLSYRWDASQPSGQRVLPGSLRIDGRPVRDQESYRITVNSFLAGGGDHFEVLTRGAERLDTQLRDRQALIDYLQTRDRGGEPAGRGESARRIGRADAAVATGR</sequence>
<dbReference type="EMBL" id="CP010415">
    <property type="protein sequence ID" value="AJE19565.1"/>
    <property type="molecule type" value="Genomic_DNA"/>
</dbReference>
<dbReference type="GO" id="GO:0000166">
    <property type="term" value="F:nucleotide binding"/>
    <property type="evidence" value="ECO:0007669"/>
    <property type="project" value="UniProtKB-KW"/>
</dbReference>
<keyword evidence="1" id="KW-0732">Signal</keyword>
<accession>A0A0C4WKL1</accession>
<dbReference type="InterPro" id="IPR004843">
    <property type="entry name" value="Calcineurin-like_PHP"/>
</dbReference>
<protein>
    <submittedName>
        <fullName evidence="6">5'-nucleotidase/2',3'-cyclic phosphodiesterase-like hydrolase</fullName>
    </submittedName>
</protein>
<dbReference type="SUPFAM" id="SSF56300">
    <property type="entry name" value="Metallo-dependent phosphatases"/>
    <property type="match status" value="1"/>
</dbReference>
<dbReference type="SUPFAM" id="SSF55816">
    <property type="entry name" value="5'-nucleotidase (syn. UDP-sugar hydrolase), C-terminal domain"/>
    <property type="match status" value="1"/>
</dbReference>
<dbReference type="PANTHER" id="PTHR11575:SF24">
    <property type="entry name" value="5'-NUCLEOTIDASE"/>
    <property type="match status" value="1"/>
</dbReference>
<feature type="region of interest" description="Disordered" evidence="3">
    <location>
        <begin position="543"/>
        <end position="570"/>
    </location>
</feature>
<feature type="domain" description="Calcineurin-like phosphoesterase" evidence="4">
    <location>
        <begin position="37"/>
        <end position="287"/>
    </location>
</feature>
<dbReference type="Gene3D" id="3.60.21.10">
    <property type="match status" value="1"/>
</dbReference>
<dbReference type="PRINTS" id="PR01607">
    <property type="entry name" value="APYRASEFAMLY"/>
</dbReference>
<feature type="domain" description="5'-Nucleotidase C-terminal" evidence="5">
    <location>
        <begin position="368"/>
        <end position="520"/>
    </location>
</feature>
<keyword evidence="2" id="KW-0547">Nucleotide-binding</keyword>
<dbReference type="Pfam" id="PF00149">
    <property type="entry name" value="Metallophos"/>
    <property type="match status" value="1"/>
</dbReference>
<dbReference type="STRING" id="1328314.Achr_500"/>
<proteinExistence type="inferred from homology"/>
<reference evidence="6 7" key="1">
    <citation type="journal article" date="2015" name="PLoS ONE">
        <title>Azotobacter Genomes: The Genome of Azotobacter chroococcum NCIMB 8003 (ATCC 4412).</title>
        <authorList>
            <person name="Robson R.L."/>
            <person name="Jones R."/>
            <person name="Robson R.M."/>
            <person name="Schwartz A."/>
            <person name="Richardson T.H."/>
        </authorList>
    </citation>
    <scope>NUCLEOTIDE SEQUENCE [LARGE SCALE GENOMIC DNA]</scope>
    <source>
        <strain evidence="6 7">NCIMB 8003</strain>
    </source>
</reference>
<dbReference type="KEGG" id="acx:Achr_500"/>
<organism evidence="6 7">
    <name type="scientific">Azotobacter chroococcum NCIMB 8003</name>
    <dbReference type="NCBI Taxonomy" id="1328314"/>
    <lineage>
        <taxon>Bacteria</taxon>
        <taxon>Pseudomonadati</taxon>
        <taxon>Pseudomonadota</taxon>
        <taxon>Gammaproteobacteria</taxon>
        <taxon>Pseudomonadales</taxon>
        <taxon>Pseudomonadaceae</taxon>
        <taxon>Azotobacter</taxon>
    </lineage>
</organism>
<gene>
    <name evidence="6" type="ORF">Achr_500</name>
</gene>
<dbReference type="GO" id="GO:0008253">
    <property type="term" value="F:5'-nucleotidase activity"/>
    <property type="evidence" value="ECO:0007669"/>
    <property type="project" value="TreeGrafter"/>
</dbReference>
<evidence type="ECO:0000256" key="1">
    <source>
        <dbReference type="ARBA" id="ARBA00022729"/>
    </source>
</evidence>
<dbReference type="RefSeq" id="WP_039800673.1">
    <property type="nucleotide sequence ID" value="NZ_CP010415.1"/>
</dbReference>
<keyword evidence="7" id="KW-1185">Reference proteome</keyword>
<evidence type="ECO:0000259" key="5">
    <source>
        <dbReference type="Pfam" id="PF02872"/>
    </source>
</evidence>
<dbReference type="HOGENOM" id="CLU_005854_5_2_6"/>
<evidence type="ECO:0000256" key="2">
    <source>
        <dbReference type="RuleBase" id="RU362119"/>
    </source>
</evidence>
<dbReference type="GO" id="GO:0008768">
    <property type="term" value="F:UDP-sugar diphosphatase activity"/>
    <property type="evidence" value="ECO:0007669"/>
    <property type="project" value="TreeGrafter"/>
</dbReference>
<dbReference type="Pfam" id="PF02872">
    <property type="entry name" value="5_nucleotid_C"/>
    <property type="match status" value="1"/>
</dbReference>
<dbReference type="Gene3D" id="3.90.780.10">
    <property type="entry name" value="5'-Nucleotidase, C-terminal domain"/>
    <property type="match status" value="1"/>
</dbReference>
<name>A0A0C4WKL1_9GAMM</name>
<dbReference type="AlphaFoldDB" id="A0A0C4WKL1"/>
<dbReference type="InterPro" id="IPR008334">
    <property type="entry name" value="5'-Nucleotdase_C"/>
</dbReference>
<dbReference type="GO" id="GO:0009166">
    <property type="term" value="P:nucleotide catabolic process"/>
    <property type="evidence" value="ECO:0007669"/>
    <property type="project" value="InterPro"/>
</dbReference>
<evidence type="ECO:0000313" key="6">
    <source>
        <dbReference type="EMBL" id="AJE19565.1"/>
    </source>
</evidence>
<dbReference type="PANTHER" id="PTHR11575">
    <property type="entry name" value="5'-NUCLEOTIDASE-RELATED"/>
    <property type="match status" value="1"/>
</dbReference>
<keyword evidence="2 6" id="KW-0378">Hydrolase</keyword>
<dbReference type="Proteomes" id="UP000068210">
    <property type="component" value="Chromosome"/>
</dbReference>
<evidence type="ECO:0000313" key="7">
    <source>
        <dbReference type="Proteomes" id="UP000068210"/>
    </source>
</evidence>
<dbReference type="InterPro" id="IPR006179">
    <property type="entry name" value="5_nucleotidase/apyrase"/>
</dbReference>